<feature type="region of interest" description="Disordered" evidence="1">
    <location>
        <begin position="526"/>
        <end position="569"/>
    </location>
</feature>
<feature type="compositionally biased region" description="Polar residues" evidence="1">
    <location>
        <begin position="527"/>
        <end position="537"/>
    </location>
</feature>
<keyword evidence="2" id="KW-0732">Signal</keyword>
<dbReference type="OrthoDB" id="3944128at2759"/>
<reference evidence="3" key="1">
    <citation type="journal article" date="2020" name="Stud. Mycol.">
        <title>101 Dothideomycetes genomes: a test case for predicting lifestyles and emergence of pathogens.</title>
        <authorList>
            <person name="Haridas S."/>
            <person name="Albert R."/>
            <person name="Binder M."/>
            <person name="Bloem J."/>
            <person name="Labutti K."/>
            <person name="Salamov A."/>
            <person name="Andreopoulos B."/>
            <person name="Baker S."/>
            <person name="Barry K."/>
            <person name="Bills G."/>
            <person name="Bluhm B."/>
            <person name="Cannon C."/>
            <person name="Castanera R."/>
            <person name="Culley D."/>
            <person name="Daum C."/>
            <person name="Ezra D."/>
            <person name="Gonzalez J."/>
            <person name="Henrissat B."/>
            <person name="Kuo A."/>
            <person name="Liang C."/>
            <person name="Lipzen A."/>
            <person name="Lutzoni F."/>
            <person name="Magnuson J."/>
            <person name="Mondo S."/>
            <person name="Nolan M."/>
            <person name="Ohm R."/>
            <person name="Pangilinan J."/>
            <person name="Park H.-J."/>
            <person name="Ramirez L."/>
            <person name="Alfaro M."/>
            <person name="Sun H."/>
            <person name="Tritt A."/>
            <person name="Yoshinaga Y."/>
            <person name="Zwiers L.-H."/>
            <person name="Turgeon B."/>
            <person name="Goodwin S."/>
            <person name="Spatafora J."/>
            <person name="Crous P."/>
            <person name="Grigoriev I."/>
        </authorList>
    </citation>
    <scope>NUCLEOTIDE SEQUENCE</scope>
    <source>
        <strain evidence="3">CBS 130266</strain>
    </source>
</reference>
<dbReference type="AlphaFoldDB" id="A0A9P4NIH7"/>
<keyword evidence="4" id="KW-1185">Reference proteome</keyword>
<feature type="signal peptide" evidence="2">
    <location>
        <begin position="1"/>
        <end position="23"/>
    </location>
</feature>
<accession>A0A9P4NIH7</accession>
<feature type="compositionally biased region" description="Polar residues" evidence="1">
    <location>
        <begin position="545"/>
        <end position="561"/>
    </location>
</feature>
<evidence type="ECO:0000313" key="4">
    <source>
        <dbReference type="Proteomes" id="UP000800235"/>
    </source>
</evidence>
<protein>
    <submittedName>
        <fullName evidence="3">Uncharacterized protein</fullName>
    </submittedName>
</protein>
<gene>
    <name evidence="3" type="ORF">EJ08DRAFT_737875</name>
</gene>
<sequence>MRLRVNVVALWLTVLCYSRPLAAVSPLRPTLMDARPTATPHPFWSSTSYGDPASCRSSWVSYVKRDLELGLSSKVFDEHNSVITTATKTVDTSLESNLVVVGQGPLTTLCDGFPRARFSTSFVNITSHLQSELPTFNNLKPPPRIKDEARPNCSISGTDCKEQWARFVASFPQMMPNGSCTEACTLLEFLFGTGDDAYATNPSFFGGCSGLRSVCLKNLQEYKWLESDLTPNNGTTKTRATDSWLPCAGNPTLESCGQMLGQCQMDIGRFVLIYFPEEVVERDICANEGFGAARFRNQSRSGVVMTAEVENITFGMYQLNKGPSDNVIVPSSIMTGPFIFTSPFAYLAYDTISAKGSCFPPRGTYTNGILTLHRSEISSMVVNRACSMGECTTADFFTSRPFNFADMEGHVPASAYFDGPRLLTDGSTIVDGAYFAFLAVPTQVRDLDPEFSNCAPFSKHSSLSQLCHAGFWDPPVLLKPTPAIRVPNLSNHFDATITPFPDPLDVQVANTNTVYPQATAAMLHSARMTSVQNSEQTPHNRLEGDSSSNENGWQPPSATESGGNGVPDLRNKHQIVFQFNGKLIRGHYFQDTNGDIVLRIKDHKLVAGGPPVMIDSKSLRLDSNGSIIEDSTPVNTLSGTLWTTKNALVSGQDLNLEPVTGIGPKNHVSKERSMMSGEGSGTSVGESKAKQSDAEQKCGQISYMAIVGGLVLSYVGW</sequence>
<feature type="chain" id="PRO_5040492218" evidence="2">
    <location>
        <begin position="24"/>
        <end position="717"/>
    </location>
</feature>
<dbReference type="Proteomes" id="UP000800235">
    <property type="component" value="Unassembled WGS sequence"/>
</dbReference>
<feature type="region of interest" description="Disordered" evidence="1">
    <location>
        <begin position="659"/>
        <end position="691"/>
    </location>
</feature>
<evidence type="ECO:0000313" key="3">
    <source>
        <dbReference type="EMBL" id="KAF2422447.1"/>
    </source>
</evidence>
<feature type="compositionally biased region" description="Low complexity" evidence="1">
    <location>
        <begin position="674"/>
        <end position="686"/>
    </location>
</feature>
<evidence type="ECO:0000256" key="2">
    <source>
        <dbReference type="SAM" id="SignalP"/>
    </source>
</evidence>
<name>A0A9P4NIH7_9PEZI</name>
<proteinExistence type="predicted"/>
<evidence type="ECO:0000256" key="1">
    <source>
        <dbReference type="SAM" id="MobiDB-lite"/>
    </source>
</evidence>
<organism evidence="3 4">
    <name type="scientific">Tothia fuscella</name>
    <dbReference type="NCBI Taxonomy" id="1048955"/>
    <lineage>
        <taxon>Eukaryota</taxon>
        <taxon>Fungi</taxon>
        <taxon>Dikarya</taxon>
        <taxon>Ascomycota</taxon>
        <taxon>Pezizomycotina</taxon>
        <taxon>Dothideomycetes</taxon>
        <taxon>Pleosporomycetidae</taxon>
        <taxon>Venturiales</taxon>
        <taxon>Cylindrosympodiaceae</taxon>
        <taxon>Tothia</taxon>
    </lineage>
</organism>
<dbReference type="EMBL" id="MU007090">
    <property type="protein sequence ID" value="KAF2422447.1"/>
    <property type="molecule type" value="Genomic_DNA"/>
</dbReference>
<comment type="caution">
    <text evidence="3">The sequence shown here is derived from an EMBL/GenBank/DDBJ whole genome shotgun (WGS) entry which is preliminary data.</text>
</comment>